<feature type="domain" description="VHS" evidence="3">
    <location>
        <begin position="1"/>
        <end position="116"/>
    </location>
</feature>
<evidence type="ECO:0000313" key="4">
    <source>
        <dbReference type="EMBL" id="KAG2496913.1"/>
    </source>
</evidence>
<sequence length="678" mass="67496">MVGVVRTKEVTAGDALSCFKTYFRDGSPDEQHQALMVLVQFVAADAHLANLLHMELASKRWRERFLGLAGSPQPEVRPLLMSTLQTWAASYRHHDIGVHYQNVLRDISSGQGPSRPGAGYTSQYTGYSSQATGAHGPPPPGYPHGPTPGYPPPPAGYPGAGGPYGAAGGPAPGYPPPGPPHGHPPPLATRGSMGPASVGQKLDQLTGEVDLLKGAIRAFQSALSDYKAQRCPFSALSAALERGQRTADKCASLQQQLETLVGTSDGGDEALMSRLFSTNDAAVAALEQWKRLANQELAPDDTPGAGGAGGSAAAPEPAQPPPPPPKPAPTPLDLLLGDEILSPTPAPAAAPPPAAFGGAPPPPPANGAFAWPAPAAAAAAVGGGLAASYDLAGPSQPVVPASDMEGLRAQVLALSADLDKARRVAATQQEAQEAFHKSELAQIKAQALARIHELEAALGRPLSPAFPPGSLPAAAPAAAPVPSAYPYPAPAAPAYGSSPAPPAMYGSMGAPPGPAAGPSYGSMAPYPAPPAAASLTASSNNPFNPFTGGSMSAAPAPPASGASGSAAAGPGAAFMSPSQSFGLSAPPYPGALGPALPPPPAPPPPPAAIMSAFDELAAATSLPVTKTSSAGGGGVPMGMRLASPPTSASAAPPPAAPPPPPPATTAAPAADLWVNFGQ</sequence>
<dbReference type="AlphaFoldDB" id="A0A835Y8V0"/>
<organism evidence="4 5">
    <name type="scientific">Edaphochlamys debaryana</name>
    <dbReference type="NCBI Taxonomy" id="47281"/>
    <lineage>
        <taxon>Eukaryota</taxon>
        <taxon>Viridiplantae</taxon>
        <taxon>Chlorophyta</taxon>
        <taxon>core chlorophytes</taxon>
        <taxon>Chlorophyceae</taxon>
        <taxon>CS clade</taxon>
        <taxon>Chlamydomonadales</taxon>
        <taxon>Chlamydomonadales incertae sedis</taxon>
        <taxon>Edaphochlamys</taxon>
    </lineage>
</organism>
<keyword evidence="5" id="KW-1185">Reference proteome</keyword>
<dbReference type="Gene3D" id="1.25.40.90">
    <property type="match status" value="1"/>
</dbReference>
<dbReference type="InterPro" id="IPR008942">
    <property type="entry name" value="ENTH_VHS"/>
</dbReference>
<evidence type="ECO:0000259" key="3">
    <source>
        <dbReference type="PROSITE" id="PS50179"/>
    </source>
</evidence>
<comment type="caution">
    <text evidence="4">The sequence shown here is derived from an EMBL/GenBank/DDBJ whole genome shotgun (WGS) entry which is preliminary data.</text>
</comment>
<feature type="region of interest" description="Disordered" evidence="2">
    <location>
        <begin position="624"/>
        <end position="678"/>
    </location>
</feature>
<dbReference type="PROSITE" id="PS50179">
    <property type="entry name" value="VHS"/>
    <property type="match status" value="1"/>
</dbReference>
<dbReference type="SUPFAM" id="SSF89009">
    <property type="entry name" value="GAT-like domain"/>
    <property type="match status" value="1"/>
</dbReference>
<proteinExistence type="predicted"/>
<feature type="region of interest" description="Disordered" evidence="2">
    <location>
        <begin position="297"/>
        <end position="361"/>
    </location>
</feature>
<feature type="compositionally biased region" description="Gly residues" evidence="2">
    <location>
        <begin position="158"/>
        <end position="171"/>
    </location>
</feature>
<dbReference type="SUPFAM" id="SSF48464">
    <property type="entry name" value="ENTH/VHS domain"/>
    <property type="match status" value="1"/>
</dbReference>
<dbReference type="GO" id="GO:0035091">
    <property type="term" value="F:phosphatidylinositol binding"/>
    <property type="evidence" value="ECO:0007669"/>
    <property type="project" value="InterPro"/>
</dbReference>
<evidence type="ECO:0000256" key="1">
    <source>
        <dbReference type="SAM" id="Coils"/>
    </source>
</evidence>
<keyword evidence="1" id="KW-0175">Coiled coil</keyword>
<dbReference type="InterPro" id="IPR002014">
    <property type="entry name" value="VHS_dom"/>
</dbReference>
<reference evidence="4" key="1">
    <citation type="journal article" date="2020" name="bioRxiv">
        <title>Comparative genomics of Chlamydomonas.</title>
        <authorList>
            <person name="Craig R.J."/>
            <person name="Hasan A.R."/>
            <person name="Ness R.W."/>
            <person name="Keightley P.D."/>
        </authorList>
    </citation>
    <scope>NUCLEOTIDE SEQUENCE</scope>
    <source>
        <strain evidence="4">CCAP 11/70</strain>
    </source>
</reference>
<protein>
    <recommendedName>
        <fullName evidence="3">VHS domain-containing protein</fullName>
    </recommendedName>
</protein>
<name>A0A835Y8V0_9CHLO</name>
<dbReference type="GO" id="GO:0043130">
    <property type="term" value="F:ubiquitin binding"/>
    <property type="evidence" value="ECO:0007669"/>
    <property type="project" value="InterPro"/>
</dbReference>
<evidence type="ECO:0000256" key="2">
    <source>
        <dbReference type="SAM" id="MobiDB-lite"/>
    </source>
</evidence>
<dbReference type="OrthoDB" id="957735at2759"/>
<feature type="coiled-coil region" evidence="1">
    <location>
        <begin position="404"/>
        <end position="457"/>
    </location>
</feature>
<accession>A0A835Y8V0</accession>
<feature type="compositionally biased region" description="Pro residues" evidence="2">
    <location>
        <begin position="172"/>
        <end position="187"/>
    </location>
</feature>
<feature type="compositionally biased region" description="Pro residues" evidence="2">
    <location>
        <begin position="344"/>
        <end position="361"/>
    </location>
</feature>
<feature type="compositionally biased region" description="Pro residues" evidence="2">
    <location>
        <begin position="651"/>
        <end position="663"/>
    </location>
</feature>
<dbReference type="Proteomes" id="UP000612055">
    <property type="component" value="Unassembled WGS sequence"/>
</dbReference>
<feature type="compositionally biased region" description="Pro residues" evidence="2">
    <location>
        <begin position="136"/>
        <end position="156"/>
    </location>
</feature>
<evidence type="ECO:0000313" key="5">
    <source>
        <dbReference type="Proteomes" id="UP000612055"/>
    </source>
</evidence>
<feature type="compositionally biased region" description="Polar residues" evidence="2">
    <location>
        <begin position="120"/>
        <end position="130"/>
    </location>
</feature>
<dbReference type="EMBL" id="JAEHOE010000016">
    <property type="protein sequence ID" value="KAG2496913.1"/>
    <property type="molecule type" value="Genomic_DNA"/>
</dbReference>
<feature type="compositionally biased region" description="Pro residues" evidence="2">
    <location>
        <begin position="317"/>
        <end position="330"/>
    </location>
</feature>
<feature type="region of interest" description="Disordered" evidence="2">
    <location>
        <begin position="107"/>
        <end position="199"/>
    </location>
</feature>
<gene>
    <name evidence="4" type="ORF">HYH03_004919</name>
</gene>